<evidence type="ECO:0000313" key="2">
    <source>
        <dbReference type="EMBL" id="EAU80357.2"/>
    </source>
</evidence>
<dbReference type="HOGENOM" id="CLU_1343186_0_0_1"/>
<feature type="compositionally biased region" description="Basic and acidic residues" evidence="1">
    <location>
        <begin position="74"/>
        <end position="85"/>
    </location>
</feature>
<reference evidence="2 3" key="1">
    <citation type="journal article" date="2010" name="Proc. Natl. Acad. Sci. U.S.A.">
        <title>Insights into evolution of multicellular fungi from the assembled chromosomes of the mushroom Coprinopsis cinerea (Coprinus cinereus).</title>
        <authorList>
            <person name="Stajich J.E."/>
            <person name="Wilke S.K."/>
            <person name="Ahren D."/>
            <person name="Au C.H."/>
            <person name="Birren B.W."/>
            <person name="Borodovsky M."/>
            <person name="Burns C."/>
            <person name="Canback B."/>
            <person name="Casselton L.A."/>
            <person name="Cheng C.K."/>
            <person name="Deng J."/>
            <person name="Dietrich F.S."/>
            <person name="Fargo D.C."/>
            <person name="Farman M.L."/>
            <person name="Gathman A.C."/>
            <person name="Goldberg J."/>
            <person name="Guigo R."/>
            <person name="Hoegger P.J."/>
            <person name="Hooker J.B."/>
            <person name="Huggins A."/>
            <person name="James T.Y."/>
            <person name="Kamada T."/>
            <person name="Kilaru S."/>
            <person name="Kodira C."/>
            <person name="Kues U."/>
            <person name="Kupfer D."/>
            <person name="Kwan H.S."/>
            <person name="Lomsadze A."/>
            <person name="Li W."/>
            <person name="Lilly W.W."/>
            <person name="Ma L.J."/>
            <person name="Mackey A.J."/>
            <person name="Manning G."/>
            <person name="Martin F."/>
            <person name="Muraguchi H."/>
            <person name="Natvig D.O."/>
            <person name="Palmerini H."/>
            <person name="Ramesh M.A."/>
            <person name="Rehmeyer C.J."/>
            <person name="Roe B.A."/>
            <person name="Shenoy N."/>
            <person name="Stanke M."/>
            <person name="Ter-Hovhannisyan V."/>
            <person name="Tunlid A."/>
            <person name="Velagapudi R."/>
            <person name="Vision T.J."/>
            <person name="Zeng Q."/>
            <person name="Zolan M.E."/>
            <person name="Pukkila P.J."/>
        </authorList>
    </citation>
    <scope>NUCLEOTIDE SEQUENCE [LARGE SCALE GENOMIC DNA]</scope>
    <source>
        <strain evidence="3">Okayama-7 / 130 / ATCC MYA-4618 / FGSC 9003</strain>
    </source>
</reference>
<protein>
    <submittedName>
        <fullName evidence="2">Uncharacterized protein</fullName>
    </submittedName>
</protein>
<dbReference type="VEuPathDB" id="FungiDB:CC1G_12773"/>
<organism evidence="2 3">
    <name type="scientific">Coprinopsis cinerea (strain Okayama-7 / 130 / ATCC MYA-4618 / FGSC 9003)</name>
    <name type="common">Inky cap fungus</name>
    <name type="synonym">Hormographiella aspergillata</name>
    <dbReference type="NCBI Taxonomy" id="240176"/>
    <lineage>
        <taxon>Eukaryota</taxon>
        <taxon>Fungi</taxon>
        <taxon>Dikarya</taxon>
        <taxon>Basidiomycota</taxon>
        <taxon>Agaricomycotina</taxon>
        <taxon>Agaricomycetes</taxon>
        <taxon>Agaricomycetidae</taxon>
        <taxon>Agaricales</taxon>
        <taxon>Agaricineae</taxon>
        <taxon>Psathyrellaceae</taxon>
        <taxon>Coprinopsis</taxon>
    </lineage>
</organism>
<evidence type="ECO:0000256" key="1">
    <source>
        <dbReference type="SAM" id="MobiDB-lite"/>
    </source>
</evidence>
<dbReference type="AlphaFoldDB" id="A8PHS2"/>
<feature type="compositionally biased region" description="Low complexity" evidence="1">
    <location>
        <begin position="20"/>
        <end position="35"/>
    </location>
</feature>
<comment type="caution">
    <text evidence="2">The sequence shown here is derived from an EMBL/GenBank/DDBJ whole genome shotgun (WGS) entry which is preliminary data.</text>
</comment>
<gene>
    <name evidence="2" type="ORF">CC1G_12773</name>
</gene>
<proteinExistence type="predicted"/>
<dbReference type="GeneID" id="6018165"/>
<feature type="compositionally biased region" description="Polar residues" evidence="1">
    <location>
        <begin position="7"/>
        <end position="19"/>
    </location>
</feature>
<evidence type="ECO:0000313" key="3">
    <source>
        <dbReference type="Proteomes" id="UP000001861"/>
    </source>
</evidence>
<sequence>MAIVNADNDQISKINNASKTPRQPRQTIPRPAAQADPWTWLTSSDSHLPGGTGRCTFELPRCAVTTSSGQSFQKPDKGVPEEIAKESSQTSVGTMPDGVVSLLSVDYNPVVRTPVDDVKAVNDAAEIEDFRQSHIWNGALARYFRVPRGEGATTSSDWDKSGIPDKPLVRWADDDIQSLFPALLILRISRSQVSETSDASTAPC</sequence>
<dbReference type="KEGG" id="cci:CC1G_12773"/>
<dbReference type="EMBL" id="AACS02000016">
    <property type="protein sequence ID" value="EAU80357.2"/>
    <property type="molecule type" value="Genomic_DNA"/>
</dbReference>
<feature type="region of interest" description="Disordered" evidence="1">
    <location>
        <begin position="67"/>
        <end position="92"/>
    </location>
</feature>
<accession>A8PHS2</accession>
<dbReference type="Proteomes" id="UP000001861">
    <property type="component" value="Unassembled WGS sequence"/>
</dbReference>
<name>A8PHS2_COPC7</name>
<feature type="region of interest" description="Disordered" evidence="1">
    <location>
        <begin position="1"/>
        <end position="45"/>
    </location>
</feature>
<dbReference type="RefSeq" id="XP_001841453.2">
    <property type="nucleotide sequence ID" value="XM_001841401.2"/>
</dbReference>
<dbReference type="InParanoid" id="A8PHS2"/>
<keyword evidence="3" id="KW-1185">Reference proteome</keyword>